<feature type="region of interest" description="Disordered" evidence="9">
    <location>
        <begin position="70"/>
        <end position="95"/>
    </location>
</feature>
<dbReference type="FunFam" id="2.40.70.10:FF:000049">
    <property type="entry name" value="Aspartyl protease AED1"/>
    <property type="match status" value="1"/>
</dbReference>
<evidence type="ECO:0000259" key="10">
    <source>
        <dbReference type="PROSITE" id="PS51767"/>
    </source>
</evidence>
<keyword evidence="12" id="KW-1185">Reference proteome</keyword>
<proteinExistence type="inferred from homology"/>
<dbReference type="InterPro" id="IPR032861">
    <property type="entry name" value="TAXi_N"/>
</dbReference>
<dbReference type="InterPro" id="IPR032799">
    <property type="entry name" value="TAXi_C"/>
</dbReference>
<evidence type="ECO:0000256" key="1">
    <source>
        <dbReference type="ARBA" id="ARBA00007447"/>
    </source>
</evidence>
<evidence type="ECO:0000256" key="7">
    <source>
        <dbReference type="PIRSR" id="PIRSR601461-1"/>
    </source>
</evidence>
<keyword evidence="3" id="KW-0732">Signal</keyword>
<feature type="active site" evidence="7">
    <location>
        <position position="448"/>
    </location>
</feature>
<dbReference type="Pfam" id="PF14541">
    <property type="entry name" value="TAXi_C"/>
    <property type="match status" value="2"/>
</dbReference>
<feature type="compositionally biased region" description="Low complexity" evidence="9">
    <location>
        <begin position="82"/>
        <end position="95"/>
    </location>
</feature>
<evidence type="ECO:0000313" key="12">
    <source>
        <dbReference type="Proteomes" id="UP000636709"/>
    </source>
</evidence>
<keyword evidence="2 8" id="KW-0645">Protease</keyword>
<evidence type="ECO:0000256" key="2">
    <source>
        <dbReference type="ARBA" id="ARBA00022670"/>
    </source>
</evidence>
<comment type="similarity">
    <text evidence="1 8">Belongs to the peptidase A1 family.</text>
</comment>
<dbReference type="PANTHER" id="PTHR13683">
    <property type="entry name" value="ASPARTYL PROTEASES"/>
    <property type="match status" value="1"/>
</dbReference>
<organism evidence="11 12">
    <name type="scientific">Digitaria exilis</name>
    <dbReference type="NCBI Taxonomy" id="1010633"/>
    <lineage>
        <taxon>Eukaryota</taxon>
        <taxon>Viridiplantae</taxon>
        <taxon>Streptophyta</taxon>
        <taxon>Embryophyta</taxon>
        <taxon>Tracheophyta</taxon>
        <taxon>Spermatophyta</taxon>
        <taxon>Magnoliopsida</taxon>
        <taxon>Liliopsida</taxon>
        <taxon>Poales</taxon>
        <taxon>Poaceae</taxon>
        <taxon>PACMAD clade</taxon>
        <taxon>Panicoideae</taxon>
        <taxon>Panicodae</taxon>
        <taxon>Paniceae</taxon>
        <taxon>Anthephorinae</taxon>
        <taxon>Digitaria</taxon>
    </lineage>
</organism>
<dbReference type="Pfam" id="PF14543">
    <property type="entry name" value="TAXi_N"/>
    <property type="match status" value="2"/>
</dbReference>
<gene>
    <name evidence="11" type="ORF">HU200_002841</name>
</gene>
<dbReference type="PROSITE" id="PS00141">
    <property type="entry name" value="ASP_PROTEASE"/>
    <property type="match status" value="1"/>
</dbReference>
<comment type="caution">
    <text evidence="11">The sequence shown here is derived from an EMBL/GenBank/DDBJ whole genome shotgun (WGS) entry which is preliminary data.</text>
</comment>
<dbReference type="InterPro" id="IPR001461">
    <property type="entry name" value="Aspartic_peptidase_A1"/>
</dbReference>
<dbReference type="PRINTS" id="PR00792">
    <property type="entry name" value="PEPSIN"/>
</dbReference>
<dbReference type="PANTHER" id="PTHR13683:SF808">
    <property type="entry name" value="PEPTIDASE A1 DOMAIN-CONTAINING PROTEIN"/>
    <property type="match status" value="1"/>
</dbReference>
<sequence length="1128" mass="120553">MGIPARQAYLNQRTHHRLVKKRTHAMASSSHQALMRLLMLCLLWGTSLAAKRHYLSITMDELLSSNAHVDSPPLKKSDAAPLASQSGATSSTSSVAAPAPALPFPGIPFPFPPIPSAHPPLPGIPFPFSPIPSTRPPFPGILFPFPPVPSTRPPFPGIPFYFPPAPAPSPEPYPAIPFSPAPRAIPFPGIPISPAPPAIPGIPISHPPVVPPTEPPSVTIPDSSGDYLNTLEFVVTVGFGTPARPYTVVFDTGSDVSWIQCQPCSGHCYKQHDPIFDPTKSATYAAVPCRNKECRAAGGKCDSNGTCIYKVHYGDGSSTSGVLSHETLSLTSSSALHGFMFGCGEKNLGLFGHVDGLIGLGRGKFSLSSQAAKSLGATFSYCLPSHNGTQGYLTLGSTPVSNKVQYTAMIQKPEYPTFYFVDLVSIDIGGYVLPVPPTVFTSTGTLLDSGTTLTYLPSKAYTLLRDRFRFTMKQYRRAPAQDPLDTCYDFTGQPAIFIPAVSFKFSDGVVFDLDFSGVLMFPDETTAIGCLAFAARPAGMPFSIVGNTQQRSAEVIYDVGAEKIGFFAGRLGLVTHPDGPYLFNLLHLPRVFFLSTVKTSSGGRNGSQMSGCLTSPSGWYKTPFPFPLSPPPSFSNPTPSTPPSIVAVRASALVVLVLRLAGTQRMQQAKDVLAGAEALKTVLYNVTRRKEAAWNATQLIHHQSKKQKSRFHQILGPSPNATFFRHRRGPDFPAQKTKHEPPSLAETLRRDEARRNHIIAGRSARHMAVQPPTNGVVIPAELGYSVDSLEYVVTVGLGTPPVAQTVVIDSGSDFAWVQCMPCDSGKKDPPFDPRRSSTYAPIPCDSDACRNISDYMGNGCKVDDDPCGFALSYADGSNSTGVYSRDKLTLAPGVAVEGFRFGCSHDQERWTDMSDGLVGLGSSPESLVSQASPSHGGAFSYCLPPTASSTGFLALGRPSNTSGFVFTPMLPSDHVAVFYRVTLTGISVAGRPLDVPPAAFPHGGYGMILDSGTVVTWLPAVPYAAMREAFRRAMAAYPLAPPIHPVDTCYNLTGYSNVTVPSVALAFMGGATVELDNPSGILVEGCLAFAGLRPDDHGNGVIGNVNQRTFEVLYDLMRLRVGFRAGAC</sequence>
<evidence type="ECO:0000256" key="3">
    <source>
        <dbReference type="ARBA" id="ARBA00022729"/>
    </source>
</evidence>
<dbReference type="GO" id="GO:0004190">
    <property type="term" value="F:aspartic-type endopeptidase activity"/>
    <property type="evidence" value="ECO:0007669"/>
    <property type="project" value="UniProtKB-KW"/>
</dbReference>
<dbReference type="Gene3D" id="2.40.70.10">
    <property type="entry name" value="Acid Proteases"/>
    <property type="match status" value="4"/>
</dbReference>
<dbReference type="OrthoDB" id="2747330at2759"/>
<evidence type="ECO:0000256" key="6">
    <source>
        <dbReference type="ARBA" id="ARBA00023157"/>
    </source>
</evidence>
<dbReference type="InterPro" id="IPR033873">
    <property type="entry name" value="CND41-like"/>
</dbReference>
<name>A0A835FW85_9POAL</name>
<feature type="domain" description="Peptidase A1" evidence="10">
    <location>
        <begin position="233"/>
        <end position="567"/>
    </location>
</feature>
<dbReference type="CDD" id="cd05472">
    <property type="entry name" value="cnd41_like"/>
    <property type="match status" value="1"/>
</dbReference>
<evidence type="ECO:0000313" key="11">
    <source>
        <dbReference type="EMBL" id="KAF8779165.1"/>
    </source>
</evidence>
<dbReference type="FunFam" id="2.40.70.10:FF:000021">
    <property type="entry name" value="Aspartyl protease AED1"/>
    <property type="match status" value="2"/>
</dbReference>
<evidence type="ECO:0000256" key="8">
    <source>
        <dbReference type="RuleBase" id="RU000454"/>
    </source>
</evidence>
<reference evidence="11" key="1">
    <citation type="submission" date="2020-07" db="EMBL/GenBank/DDBJ databases">
        <title>Genome sequence and genetic diversity analysis of an under-domesticated orphan crop, white fonio (Digitaria exilis).</title>
        <authorList>
            <person name="Bennetzen J.L."/>
            <person name="Chen S."/>
            <person name="Ma X."/>
            <person name="Wang X."/>
            <person name="Yssel A.E.J."/>
            <person name="Chaluvadi S.R."/>
            <person name="Johnson M."/>
            <person name="Gangashetty P."/>
            <person name="Hamidou F."/>
            <person name="Sanogo M.D."/>
            <person name="Zwaenepoel A."/>
            <person name="Wallace J."/>
            <person name="Van De Peer Y."/>
            <person name="Van Deynze A."/>
        </authorList>
    </citation>
    <scope>NUCLEOTIDE SEQUENCE</scope>
    <source>
        <tissue evidence="11">Leaves</tissue>
    </source>
</reference>
<feature type="active site" evidence="7">
    <location>
        <position position="251"/>
    </location>
</feature>
<dbReference type="EMBL" id="JACEFO010000186">
    <property type="protein sequence ID" value="KAF8779165.1"/>
    <property type="molecule type" value="Genomic_DNA"/>
</dbReference>
<evidence type="ECO:0000256" key="4">
    <source>
        <dbReference type="ARBA" id="ARBA00022750"/>
    </source>
</evidence>
<dbReference type="FunFam" id="2.40.70.10:FF:000013">
    <property type="entry name" value="Aspartyl protease AED1"/>
    <property type="match status" value="1"/>
</dbReference>
<dbReference type="GO" id="GO:0006508">
    <property type="term" value="P:proteolysis"/>
    <property type="evidence" value="ECO:0007669"/>
    <property type="project" value="UniProtKB-KW"/>
</dbReference>
<dbReference type="SUPFAM" id="SSF50630">
    <property type="entry name" value="Acid proteases"/>
    <property type="match status" value="2"/>
</dbReference>
<dbReference type="InterPro" id="IPR021109">
    <property type="entry name" value="Peptidase_aspartic_dom_sf"/>
</dbReference>
<dbReference type="Proteomes" id="UP000636709">
    <property type="component" value="Unassembled WGS sequence"/>
</dbReference>
<protein>
    <recommendedName>
        <fullName evidence="10">Peptidase A1 domain-containing protein</fullName>
    </recommendedName>
</protein>
<keyword evidence="4 8" id="KW-0064">Aspartyl protease</keyword>
<keyword evidence="6" id="KW-1015">Disulfide bond</keyword>
<evidence type="ECO:0000256" key="5">
    <source>
        <dbReference type="ARBA" id="ARBA00022801"/>
    </source>
</evidence>
<dbReference type="InterPro" id="IPR033121">
    <property type="entry name" value="PEPTIDASE_A1"/>
</dbReference>
<dbReference type="PROSITE" id="PS51767">
    <property type="entry name" value="PEPTIDASE_A1"/>
    <property type="match status" value="2"/>
</dbReference>
<feature type="domain" description="Peptidase A1" evidence="10">
    <location>
        <begin position="791"/>
        <end position="1124"/>
    </location>
</feature>
<dbReference type="InterPro" id="IPR001969">
    <property type="entry name" value="Aspartic_peptidase_AS"/>
</dbReference>
<evidence type="ECO:0000256" key="9">
    <source>
        <dbReference type="SAM" id="MobiDB-lite"/>
    </source>
</evidence>
<keyword evidence="5 8" id="KW-0378">Hydrolase</keyword>
<dbReference type="AlphaFoldDB" id="A0A835FW85"/>
<accession>A0A835FW85</accession>